<evidence type="ECO:0000313" key="1">
    <source>
        <dbReference type="EMBL" id="KAK2913981.1"/>
    </source>
</evidence>
<gene>
    <name evidence="1" type="ORF">Q8A67_002380</name>
</gene>
<comment type="caution">
    <text evidence="1">The sequence shown here is derived from an EMBL/GenBank/DDBJ whole genome shotgun (WGS) entry which is preliminary data.</text>
</comment>
<proteinExistence type="predicted"/>
<accession>A0AA88Q6B2</accession>
<sequence>MTEAVTHPIQATSVATFSSSVTQTDIQLRGCKVMRDAPVYLGTDGRVRLAANGLSPPKAINQSLTRNRRNLIEMSRFITS</sequence>
<dbReference type="AlphaFoldDB" id="A0AA88Q6B2"/>
<dbReference type="EMBL" id="JAUYZG010000002">
    <property type="protein sequence ID" value="KAK2913981.1"/>
    <property type="molecule type" value="Genomic_DNA"/>
</dbReference>
<reference evidence="1" key="1">
    <citation type="submission" date="2023-08" db="EMBL/GenBank/DDBJ databases">
        <title>Chromosome-level Genome Assembly of mud carp (Cirrhinus molitorella).</title>
        <authorList>
            <person name="Liu H."/>
        </authorList>
    </citation>
    <scope>NUCLEOTIDE SEQUENCE</scope>
    <source>
        <strain evidence="1">Prfri</strain>
        <tissue evidence="1">Muscle</tissue>
    </source>
</reference>
<keyword evidence="2" id="KW-1185">Reference proteome</keyword>
<evidence type="ECO:0000313" key="2">
    <source>
        <dbReference type="Proteomes" id="UP001187343"/>
    </source>
</evidence>
<organism evidence="1 2">
    <name type="scientific">Cirrhinus molitorella</name>
    <name type="common">mud carp</name>
    <dbReference type="NCBI Taxonomy" id="172907"/>
    <lineage>
        <taxon>Eukaryota</taxon>
        <taxon>Metazoa</taxon>
        <taxon>Chordata</taxon>
        <taxon>Craniata</taxon>
        <taxon>Vertebrata</taxon>
        <taxon>Euteleostomi</taxon>
        <taxon>Actinopterygii</taxon>
        <taxon>Neopterygii</taxon>
        <taxon>Teleostei</taxon>
        <taxon>Ostariophysi</taxon>
        <taxon>Cypriniformes</taxon>
        <taxon>Cyprinidae</taxon>
        <taxon>Labeoninae</taxon>
        <taxon>Labeonini</taxon>
        <taxon>Cirrhinus</taxon>
    </lineage>
</organism>
<dbReference type="Proteomes" id="UP001187343">
    <property type="component" value="Unassembled WGS sequence"/>
</dbReference>
<name>A0AA88Q6B2_9TELE</name>
<protein>
    <submittedName>
        <fullName evidence="1">Uncharacterized protein</fullName>
    </submittedName>
</protein>